<evidence type="ECO:0000313" key="7">
    <source>
        <dbReference type="Proteomes" id="UP000002494"/>
    </source>
</evidence>
<dbReference type="InterPro" id="IPR036322">
    <property type="entry name" value="WD40_repeat_dom_sf"/>
</dbReference>
<dbReference type="Gene3D" id="2.130.10.10">
    <property type="entry name" value="YVTN repeat-like/Quinoprotein amine dehydrogenase"/>
    <property type="match status" value="2"/>
</dbReference>
<feature type="compositionally biased region" description="Polar residues" evidence="4">
    <location>
        <begin position="885"/>
        <end position="895"/>
    </location>
</feature>
<comment type="similarity">
    <text evidence="1">Belongs to the WD repeat RAPTOR family.</text>
</comment>
<dbReference type="InterPro" id="IPR004083">
    <property type="entry name" value="Raptor"/>
</dbReference>
<dbReference type="Pfam" id="PF14538">
    <property type="entry name" value="Raptor_N"/>
    <property type="match status" value="1"/>
</dbReference>
<dbReference type="FunFam" id="2.130.10.10:FF:000072">
    <property type="entry name" value="Regulatory-associated protein of MTOR, complex 1"/>
    <property type="match status" value="1"/>
</dbReference>
<dbReference type="InterPro" id="IPR011989">
    <property type="entry name" value="ARM-like"/>
</dbReference>
<dbReference type="InterPro" id="IPR000357">
    <property type="entry name" value="HEAT"/>
</dbReference>
<dbReference type="Pfam" id="PF02985">
    <property type="entry name" value="HEAT"/>
    <property type="match status" value="2"/>
</dbReference>
<dbReference type="InterPro" id="IPR015943">
    <property type="entry name" value="WD40/YVTN_repeat-like_dom_sf"/>
</dbReference>
<dbReference type="PANTHER" id="PTHR12848:SF16">
    <property type="entry name" value="REGULATORY-ASSOCIATED PROTEIN OF MTOR"/>
    <property type="match status" value="1"/>
</dbReference>
<organism evidence="6 7">
    <name type="scientific">Rattus norvegicus</name>
    <name type="common">Rat</name>
    <dbReference type="NCBI Taxonomy" id="10116"/>
    <lineage>
        <taxon>Eukaryota</taxon>
        <taxon>Metazoa</taxon>
        <taxon>Chordata</taxon>
        <taxon>Craniata</taxon>
        <taxon>Vertebrata</taxon>
        <taxon>Euteleostomi</taxon>
        <taxon>Mammalia</taxon>
        <taxon>Eutheria</taxon>
        <taxon>Euarchontoglires</taxon>
        <taxon>Glires</taxon>
        <taxon>Rodentia</taxon>
        <taxon>Myomorpha</taxon>
        <taxon>Muroidea</taxon>
        <taxon>Muridae</taxon>
        <taxon>Murinae</taxon>
        <taxon>Rattus</taxon>
    </lineage>
</organism>
<protein>
    <submittedName>
        <fullName evidence="6">Regulatory associated protein of MTOR, complex 1</fullName>
    </submittedName>
</protein>
<dbReference type="SMART" id="SM01302">
    <property type="entry name" value="Raptor_N"/>
    <property type="match status" value="1"/>
</dbReference>
<evidence type="ECO:0000256" key="1">
    <source>
        <dbReference type="ARBA" id="ARBA00009257"/>
    </source>
</evidence>
<dbReference type="Pfam" id="PF00400">
    <property type="entry name" value="WD40"/>
    <property type="match status" value="1"/>
</dbReference>
<dbReference type="SMART" id="SM00320">
    <property type="entry name" value="WD40"/>
    <property type="match status" value="6"/>
</dbReference>
<accession>A0A8I6AHQ2</accession>
<proteinExistence type="evidence at protein level"/>
<feature type="compositionally biased region" description="Low complexity" evidence="4">
    <location>
        <begin position="874"/>
        <end position="884"/>
    </location>
</feature>
<evidence type="ECO:0000256" key="3">
    <source>
        <dbReference type="ARBA" id="ARBA00022737"/>
    </source>
</evidence>
<dbReference type="SMR" id="A0A8I6AHQ2"/>
<dbReference type="RGD" id="1311784">
    <property type="gene designation" value="Rptor"/>
</dbReference>
<evidence type="ECO:0000259" key="5">
    <source>
        <dbReference type="SMART" id="SM01302"/>
    </source>
</evidence>
<sequence>MESEMLQSPLMGLGEEDEADLTDWNLPLAFMKKRHCEKIEGSKSLAQSWRMKDRMKTVSVALVLCLNVGVDPPDVVKTTPCARLECWIDPLSMGPQKALETIGANLQKQYENWQPRARYKQSLDPTVDEVKKLCTSLRRNAKEERVLFHYNGHGVPRPTVNGEVWVFNKNYTQYIPLSIYDLQTWMGSPSIFVYDCSNAGLIVKSFKQFALQREQELEVAAINPNHPLAQMPLPPSMKNCIQLAACEAHELLPMIPDLPADLFTSCLTTPIKIALRWFCMQKCVSLVPGVTLDLIEKIPGRLNDRRTPLGELNWIFTAITDTIAWNVLPRDLFQKLFRQDLLVASLFRNFLLAERIMRSYNCTPVSSPRLPPTYMHAMWQAWDLAVDICLSQLPTIIEEGTAFRHSPFFAEQLTAFQVWLTMGVENRSPPEQLPIVLQVLLSQVHRLRALDLLGRFLDLGPWAVSLALSVGIFPYVLKLLQSSARELRPLLVFIWAKILAVDSSCQADLVKDNGHKYFLSVLADPYMPVRTEPHSSPTACMSPVHTRGSCLQGNLIAICLEQLSDPHPLLRQWVAICLGRIWQNFDSARWCGVRDSAHEKLYSLLSDPIPEVRCAAVFALGTFVGNSAERTDHSTTIDHNVAMMLAQLINDGSPMVRKELVVALSHLVVQYESNFCTVALQFMEEEKNYPLPSPAATEGGSLTPVRDSPCTPRLRSVSSYGNIRAVTTARNLNKSLQNLSLTEESGSSVAFSPGNLSTSSSASSTLGSPENEEYILSFETIDKMRRVSSYSALNSLIGVSFNSVYTQIWRVLLHLAADPYPDVSDLAMKVLNSIAYKATVNARPQRILDTSSLTQSAPASPTNKGMHIHQVGGSPPASSTSSCSLTNDVAKQTVSRDLPSSRPGTAGPTGAQYTPHSHQFPRTRKMFDKGPDQTTDDADDAAGHKSFICATMQTGFCDWSARYFAQPVMKIPEEHDLESQIRKEREWRFLRNTRVRKQAQQVIQKGKCTAPPRGAGLLSSPPQPPSTVCAALVDQSTDCFWDWEKGEKLDYFHNGNPRYTRVTAMEYLNGQDCSLLLTATDDGAIRVWKNFADLEKNPEMVTAWQGLSDMLPTTRGAGMVVDWEQETGLLMSSGDVRIVRIWDTDRETKVQDIPTGADSCVTSLSCDSHRSLIVAGLGDGSIRVYDRRMALSECRVMTYREHTAWVVKAYLQKHPEGHIVSVSVNGDVRFFDPRMPESVNVMQIVKGLTALDIHPQANLIACGSMNQFTAIYNGNGELINNIKYYDGFMGQRVGAISCLAFHPHWPHLAVGSNDYYISVYSVEKRVR</sequence>
<dbReference type="SUPFAM" id="SSF48371">
    <property type="entry name" value="ARM repeat"/>
    <property type="match status" value="1"/>
</dbReference>
<reference evidence="6" key="2">
    <citation type="submission" date="2025-08" db="UniProtKB">
        <authorList>
            <consortium name="Ensembl"/>
        </authorList>
    </citation>
    <scope>IDENTIFICATION</scope>
    <source>
        <strain evidence="6">Brown Norway</strain>
    </source>
</reference>
<keyword evidence="7" id="KW-1185">Reference proteome</keyword>
<keyword evidence="3" id="KW-0677">Repeat</keyword>
<dbReference type="FunFam" id="1.25.10.10:FF:000065">
    <property type="entry name" value="Regulatory-associated protein of MTOR, complex 1"/>
    <property type="match status" value="1"/>
</dbReference>
<dbReference type="Gene3D" id="1.25.10.10">
    <property type="entry name" value="Leucine-rich Repeat Variant"/>
    <property type="match status" value="1"/>
</dbReference>
<feature type="compositionally biased region" description="Low complexity" evidence="4">
    <location>
        <begin position="752"/>
        <end position="768"/>
    </location>
</feature>
<evidence type="ECO:0000256" key="2">
    <source>
        <dbReference type="ARBA" id="ARBA00022574"/>
    </source>
</evidence>
<gene>
    <name evidence="6 8" type="primary">Rptor</name>
</gene>
<feature type="region of interest" description="Disordered" evidence="4">
    <location>
        <begin position="851"/>
        <end position="939"/>
    </location>
</feature>
<dbReference type="GO" id="GO:0031929">
    <property type="term" value="P:TOR signaling"/>
    <property type="evidence" value="ECO:0007669"/>
    <property type="project" value="InterPro"/>
</dbReference>
<dbReference type="InterPro" id="IPR016024">
    <property type="entry name" value="ARM-type_fold"/>
</dbReference>
<dbReference type="InterPro" id="IPR029347">
    <property type="entry name" value="Raptor_N"/>
</dbReference>
<dbReference type="Proteomes" id="UP000002494">
    <property type="component" value="Chromosome 10"/>
</dbReference>
<feature type="domain" description="Raptor N-terminal CASPase-like" evidence="5">
    <location>
        <begin position="54"/>
        <end position="207"/>
    </location>
</feature>
<evidence type="ECO:0000256" key="4">
    <source>
        <dbReference type="SAM" id="MobiDB-lite"/>
    </source>
</evidence>
<dbReference type="SUPFAM" id="SSF50978">
    <property type="entry name" value="WD40 repeat-like"/>
    <property type="match status" value="1"/>
</dbReference>
<dbReference type="InterPro" id="IPR001680">
    <property type="entry name" value="WD40_rpt"/>
</dbReference>
<feature type="region of interest" description="Disordered" evidence="4">
    <location>
        <begin position="746"/>
        <end position="768"/>
    </location>
</feature>
<dbReference type="GeneTree" id="ENSGT00640000091541"/>
<dbReference type="Ensembl" id="ENSRNOT00000111480.2">
    <property type="protein sequence ID" value="ENSRNOP00000092487.1"/>
    <property type="gene ID" value="ENSRNOG00000003821.8"/>
</dbReference>
<dbReference type="AGR" id="RGD:1311784"/>
<keyword evidence="2" id="KW-0853">WD repeat</keyword>
<keyword evidence="9" id="KW-1267">Proteomics identification</keyword>
<evidence type="ECO:0000313" key="6">
    <source>
        <dbReference type="Ensembl" id="ENSRNOP00000092487.1"/>
    </source>
</evidence>
<reference evidence="6" key="3">
    <citation type="submission" date="2025-09" db="UniProtKB">
        <authorList>
            <consortium name="Ensembl"/>
        </authorList>
    </citation>
    <scope>IDENTIFICATION</scope>
    <source>
        <strain evidence="6">Brown Norway</strain>
    </source>
</reference>
<dbReference type="GO" id="GO:0031931">
    <property type="term" value="C:TORC1 complex"/>
    <property type="evidence" value="ECO:0007669"/>
    <property type="project" value="InterPro"/>
</dbReference>
<evidence type="ECO:0007829" key="9">
    <source>
        <dbReference type="PeptideAtlas" id="A0A8I6AHQ2"/>
    </source>
</evidence>
<evidence type="ECO:0000313" key="8">
    <source>
        <dbReference type="RGD" id="1311784"/>
    </source>
</evidence>
<reference evidence="6" key="1">
    <citation type="submission" date="2024-01" db="EMBL/GenBank/DDBJ databases">
        <title>GRCr8: a new rat reference genome assembly contstructed from accurate long reads and long range scaffolding.</title>
        <authorList>
            <person name="Doris P.A."/>
            <person name="Kalbfleisch T."/>
            <person name="Li K."/>
            <person name="Howe K."/>
            <person name="Wood J."/>
        </authorList>
    </citation>
    <scope>NUCLEOTIDE SEQUENCE [LARGE SCALE GENOMIC DNA]</scope>
    <source>
        <strain evidence="6">Brown Norway</strain>
    </source>
</reference>
<feature type="compositionally biased region" description="Polar residues" evidence="4">
    <location>
        <begin position="851"/>
        <end position="863"/>
    </location>
</feature>
<dbReference type="PANTHER" id="PTHR12848">
    <property type="entry name" value="REGULATORY-ASSOCIATED PROTEIN OF MTOR"/>
    <property type="match status" value="1"/>
</dbReference>
<name>A0A8I6AHQ2_RAT</name>
<dbReference type="PRINTS" id="PR01547">
    <property type="entry name" value="YEAST176DUF"/>
</dbReference>